<keyword evidence="2" id="KW-0285">Flavoprotein</keyword>
<dbReference type="Pfam" id="PF01565">
    <property type="entry name" value="FAD_binding_4"/>
    <property type="match status" value="1"/>
</dbReference>
<evidence type="ECO:0000256" key="5">
    <source>
        <dbReference type="SAM" id="SignalP"/>
    </source>
</evidence>
<dbReference type="PROSITE" id="PS51387">
    <property type="entry name" value="FAD_PCMH"/>
    <property type="match status" value="1"/>
</dbReference>
<dbReference type="SUPFAM" id="SSF56176">
    <property type="entry name" value="FAD-binding/transporter-associated domain-like"/>
    <property type="match status" value="1"/>
</dbReference>
<keyword evidence="4" id="KW-0560">Oxidoreductase</keyword>
<dbReference type="KEGG" id="pchm:VFPPC_10940"/>
<evidence type="ECO:0000313" key="7">
    <source>
        <dbReference type="EMBL" id="OAQ58712.1"/>
    </source>
</evidence>
<comment type="similarity">
    <text evidence="1">Belongs to the oxygen-dependent FAD-linked oxidoreductase family.</text>
</comment>
<dbReference type="GO" id="GO:0071949">
    <property type="term" value="F:FAD binding"/>
    <property type="evidence" value="ECO:0007669"/>
    <property type="project" value="InterPro"/>
</dbReference>
<dbReference type="InterPro" id="IPR006094">
    <property type="entry name" value="Oxid_FAD_bind_N"/>
</dbReference>
<evidence type="ECO:0000259" key="6">
    <source>
        <dbReference type="PROSITE" id="PS51387"/>
    </source>
</evidence>
<dbReference type="OrthoDB" id="2151789at2759"/>
<dbReference type="GO" id="GO:0016491">
    <property type="term" value="F:oxidoreductase activity"/>
    <property type="evidence" value="ECO:0007669"/>
    <property type="project" value="UniProtKB-KW"/>
</dbReference>
<dbReference type="InterPro" id="IPR036318">
    <property type="entry name" value="FAD-bd_PCMH-like_sf"/>
</dbReference>
<keyword evidence="3" id="KW-0274">FAD</keyword>
<sequence>MPFSVSSSIISLLTTIQILSADQTGLEGQNSSSSIRACEEIYSILPDRTFRGKDAKKNLWSLFQSQVIPRCRVQPTSTPEISDIITVLRKENCKFAVLGGGTSPFLEASNVRDGVTVDLGRMNKVEFVQGDTPTLNVGGGAIWADVYRELDPRNLSAVGTRNSLTGVVGSILGGGISFFSHSRGWICDNVLEFEVVLANSSAIRASQTSNTDLFWALRGGGPNFGIVTSVTLEVFSRGLSSHIFQRWNMVDMQVAFQRLDRFSHQMPPGIQMIATNLGWSAARREFVLSDRIVALAADIPEISRLPSDENPTQQKVIRPIIEYAYRRTTLQMAEVMDVVNEFGFYNIFGSITVQGNPQVHMKTAEIFQEEASKIRGVKGIKVLLVYNPLTTATIKKMQ</sequence>
<dbReference type="AlphaFoldDB" id="A0A179EZY2"/>
<feature type="chain" id="PRO_5008101125" evidence="5">
    <location>
        <begin position="22"/>
        <end position="398"/>
    </location>
</feature>
<gene>
    <name evidence="7" type="ORF">VFPPC_10940</name>
</gene>
<dbReference type="InterPro" id="IPR016169">
    <property type="entry name" value="FAD-bd_PCMH_sub2"/>
</dbReference>
<protein>
    <submittedName>
        <fullName evidence="7">FAD binding domain-containing protein</fullName>
    </submittedName>
</protein>
<dbReference type="Proteomes" id="UP000078397">
    <property type="component" value="Unassembled WGS sequence"/>
</dbReference>
<evidence type="ECO:0000256" key="2">
    <source>
        <dbReference type="ARBA" id="ARBA00022630"/>
    </source>
</evidence>
<organism evidence="7 8">
    <name type="scientific">Pochonia chlamydosporia 170</name>
    <dbReference type="NCBI Taxonomy" id="1380566"/>
    <lineage>
        <taxon>Eukaryota</taxon>
        <taxon>Fungi</taxon>
        <taxon>Dikarya</taxon>
        <taxon>Ascomycota</taxon>
        <taxon>Pezizomycotina</taxon>
        <taxon>Sordariomycetes</taxon>
        <taxon>Hypocreomycetidae</taxon>
        <taxon>Hypocreales</taxon>
        <taxon>Clavicipitaceae</taxon>
        <taxon>Pochonia</taxon>
    </lineage>
</organism>
<proteinExistence type="inferred from homology"/>
<keyword evidence="8" id="KW-1185">Reference proteome</keyword>
<reference evidence="7 8" key="1">
    <citation type="journal article" date="2016" name="PLoS Pathog.">
        <title>Biosynthesis of antibiotic leucinostatins in bio-control fungus Purpureocillium lilacinum and their inhibition on phytophthora revealed by genome mining.</title>
        <authorList>
            <person name="Wang G."/>
            <person name="Liu Z."/>
            <person name="Lin R."/>
            <person name="Li E."/>
            <person name="Mao Z."/>
            <person name="Ling J."/>
            <person name="Yang Y."/>
            <person name="Yin W.B."/>
            <person name="Xie B."/>
        </authorList>
    </citation>
    <scope>NUCLEOTIDE SEQUENCE [LARGE SCALE GENOMIC DNA]</scope>
    <source>
        <strain evidence="7">170</strain>
    </source>
</reference>
<dbReference type="RefSeq" id="XP_018136831.1">
    <property type="nucleotide sequence ID" value="XM_018289229.1"/>
</dbReference>
<dbReference type="PANTHER" id="PTHR42973:SF13">
    <property type="entry name" value="FAD-BINDING PCMH-TYPE DOMAIN-CONTAINING PROTEIN"/>
    <property type="match status" value="1"/>
</dbReference>
<evidence type="ECO:0000256" key="4">
    <source>
        <dbReference type="ARBA" id="ARBA00023002"/>
    </source>
</evidence>
<evidence type="ECO:0000313" key="8">
    <source>
        <dbReference type="Proteomes" id="UP000078397"/>
    </source>
</evidence>
<name>A0A179EZY2_METCM</name>
<dbReference type="Gene3D" id="3.30.465.10">
    <property type="match status" value="1"/>
</dbReference>
<dbReference type="EMBL" id="LSBJ02000014">
    <property type="protein sequence ID" value="OAQ58712.1"/>
    <property type="molecule type" value="Genomic_DNA"/>
</dbReference>
<dbReference type="InterPro" id="IPR016166">
    <property type="entry name" value="FAD-bd_PCMH"/>
</dbReference>
<dbReference type="InterPro" id="IPR050416">
    <property type="entry name" value="FAD-linked_Oxidoreductase"/>
</dbReference>
<dbReference type="GeneID" id="28853223"/>
<evidence type="ECO:0000256" key="1">
    <source>
        <dbReference type="ARBA" id="ARBA00005466"/>
    </source>
</evidence>
<keyword evidence="5" id="KW-0732">Signal</keyword>
<evidence type="ECO:0000256" key="3">
    <source>
        <dbReference type="ARBA" id="ARBA00022827"/>
    </source>
</evidence>
<feature type="domain" description="FAD-binding PCMH-type" evidence="6">
    <location>
        <begin position="65"/>
        <end position="237"/>
    </location>
</feature>
<dbReference type="PANTHER" id="PTHR42973">
    <property type="entry name" value="BINDING OXIDOREDUCTASE, PUTATIVE (AFU_ORTHOLOGUE AFUA_1G17690)-RELATED"/>
    <property type="match status" value="1"/>
</dbReference>
<comment type="caution">
    <text evidence="7">The sequence shown here is derived from an EMBL/GenBank/DDBJ whole genome shotgun (WGS) entry which is preliminary data.</text>
</comment>
<dbReference type="STRING" id="1380566.A0A179EZY2"/>
<feature type="signal peptide" evidence="5">
    <location>
        <begin position="1"/>
        <end position="21"/>
    </location>
</feature>
<accession>A0A179EZY2</accession>